<name>A0A2R8BZ16_9RHOB</name>
<organism evidence="1 2">
    <name type="scientific">Palleronia abyssalis</name>
    <dbReference type="NCBI Taxonomy" id="1501240"/>
    <lineage>
        <taxon>Bacteria</taxon>
        <taxon>Pseudomonadati</taxon>
        <taxon>Pseudomonadota</taxon>
        <taxon>Alphaproteobacteria</taxon>
        <taxon>Rhodobacterales</taxon>
        <taxon>Roseobacteraceae</taxon>
        <taxon>Palleronia</taxon>
    </lineage>
</organism>
<sequence length="103" mass="11094">MSALEWDVEMRSAADCVLQAYIAETSQDGIDALLTRMEGVLEEDNGTIEEMSERFASPDGALPENLATGINRSCGDGVSDATDATIRPDASVDRARRLRLMTG</sequence>
<dbReference type="Proteomes" id="UP000244912">
    <property type="component" value="Unassembled WGS sequence"/>
</dbReference>
<accession>A0A2R8BZ16</accession>
<evidence type="ECO:0000313" key="2">
    <source>
        <dbReference type="Proteomes" id="UP000244912"/>
    </source>
</evidence>
<proteinExistence type="predicted"/>
<protein>
    <submittedName>
        <fullName evidence="1">Uncharacterized protein</fullName>
    </submittedName>
</protein>
<reference evidence="1 2" key="1">
    <citation type="submission" date="2018-03" db="EMBL/GenBank/DDBJ databases">
        <authorList>
            <person name="Keele B.F."/>
        </authorList>
    </citation>
    <scope>NUCLEOTIDE SEQUENCE [LARGE SCALE GENOMIC DNA]</scope>
    <source>
        <strain evidence="1 2">CECT 8504</strain>
    </source>
</reference>
<dbReference type="EMBL" id="ONZF01000008">
    <property type="protein sequence ID" value="SPJ25353.1"/>
    <property type="molecule type" value="Genomic_DNA"/>
</dbReference>
<dbReference type="RefSeq" id="WP_108895150.1">
    <property type="nucleotide sequence ID" value="NZ_ONZF01000008.1"/>
</dbReference>
<dbReference type="AlphaFoldDB" id="A0A2R8BZ16"/>
<gene>
    <name evidence="1" type="ORF">PAA8504_03204</name>
</gene>
<keyword evidence="2" id="KW-1185">Reference proteome</keyword>
<evidence type="ECO:0000313" key="1">
    <source>
        <dbReference type="EMBL" id="SPJ25353.1"/>
    </source>
</evidence>